<dbReference type="SMART" id="SM00086">
    <property type="entry name" value="PAC"/>
    <property type="match status" value="1"/>
</dbReference>
<evidence type="ECO:0000256" key="3">
    <source>
        <dbReference type="ARBA" id="ARBA00022989"/>
    </source>
</evidence>
<dbReference type="AlphaFoldDB" id="A0A972FE51"/>
<feature type="domain" description="PAC" evidence="7">
    <location>
        <begin position="305"/>
        <end position="357"/>
    </location>
</feature>
<dbReference type="InterPro" id="IPR052163">
    <property type="entry name" value="DGC-Regulatory_Protein"/>
</dbReference>
<dbReference type="NCBIfam" id="TIGR00254">
    <property type="entry name" value="GGDEF"/>
    <property type="match status" value="1"/>
</dbReference>
<protein>
    <submittedName>
        <fullName evidence="9">Diguanylate cyclase</fullName>
    </submittedName>
</protein>
<keyword evidence="10" id="KW-1185">Reference proteome</keyword>
<sequence length="517" mass="57210">MVDATPPQLRGHVMENPSRRLTARYILALVIIAMLVSGGHFVMVRALTEADSDSRIINLAGRQRMLSQRLVKTLGELTLVEPSRPAPVLRDSLMSDLDSWKRTHVGLQAGSTELGLPPVSDPGIVAMLSALDDVVAALAGLIQKSGHEDALTDQALMREAHALSHDFVTRMDDIVFAWGALSEEKVVGLKRIAQAIWLLALLTLAAEAMLIFRPFVKQLSRSHHDLQSRARELERLAMVARRTTNAVVITDEKRSIQWVNEGFTRITGYAPEEVIGHSPAMFQAPETNPEAIALMRSRLSEGLGCRVEVLSRRKDGRQIWLDLDIQPLHDEAGCLTGFISIQSDITERRTLQYHANTDVLTGLPNRRRFFERLQAEHKRSDRNRSAGALLILDIDHFKRVNDVHGHVAGDKVLHTLANVIRRTIRQTDFPGRLGGEEFGVILPETDLSAASHLAERLRQQVEAQKTVVGGAELEVTISIGLAAMGPDRDIAEVFHLADQALYKAKGAGRNQVVVTEQ</sequence>
<keyword evidence="4 5" id="KW-0472">Membrane</keyword>
<comment type="caution">
    <text evidence="9">The sequence shown here is derived from an EMBL/GenBank/DDBJ whole genome shotgun (WGS) entry which is preliminary data.</text>
</comment>
<dbReference type="InterPro" id="IPR001610">
    <property type="entry name" value="PAC"/>
</dbReference>
<feature type="transmembrane region" description="Helical" evidence="5">
    <location>
        <begin position="25"/>
        <end position="47"/>
    </location>
</feature>
<dbReference type="CDD" id="cd00130">
    <property type="entry name" value="PAS"/>
    <property type="match status" value="1"/>
</dbReference>
<keyword evidence="2 5" id="KW-0812">Transmembrane</keyword>
<gene>
    <name evidence="9" type="ORF">GPA21_19350</name>
</gene>
<evidence type="ECO:0000259" key="6">
    <source>
        <dbReference type="PROSITE" id="PS50112"/>
    </source>
</evidence>
<dbReference type="Pfam" id="PF13426">
    <property type="entry name" value="PAS_9"/>
    <property type="match status" value="1"/>
</dbReference>
<dbReference type="InterPro" id="IPR029095">
    <property type="entry name" value="NarX-like_N"/>
</dbReference>
<dbReference type="Pfam" id="PF13675">
    <property type="entry name" value="PilJ"/>
    <property type="match status" value="1"/>
</dbReference>
<name>A0A972FE51_9RHOO</name>
<dbReference type="Proteomes" id="UP000599523">
    <property type="component" value="Unassembled WGS sequence"/>
</dbReference>
<feature type="domain" description="GGDEF" evidence="8">
    <location>
        <begin position="385"/>
        <end position="517"/>
    </location>
</feature>
<dbReference type="InterPro" id="IPR000014">
    <property type="entry name" value="PAS"/>
</dbReference>
<dbReference type="SUPFAM" id="SSF55073">
    <property type="entry name" value="Nucleotide cyclase"/>
    <property type="match status" value="1"/>
</dbReference>
<dbReference type="InterPro" id="IPR035965">
    <property type="entry name" value="PAS-like_dom_sf"/>
</dbReference>
<evidence type="ECO:0000259" key="8">
    <source>
        <dbReference type="PROSITE" id="PS50887"/>
    </source>
</evidence>
<dbReference type="InterPro" id="IPR000160">
    <property type="entry name" value="GGDEF_dom"/>
</dbReference>
<dbReference type="GO" id="GO:0003824">
    <property type="term" value="F:catalytic activity"/>
    <property type="evidence" value="ECO:0007669"/>
    <property type="project" value="UniProtKB-ARBA"/>
</dbReference>
<keyword evidence="3 5" id="KW-1133">Transmembrane helix</keyword>
<reference evidence="9" key="1">
    <citation type="submission" date="2019-12" db="EMBL/GenBank/DDBJ databases">
        <title>Comparative genomics gives insights into the taxonomy of the Azoarcus-Aromatoleum group and reveals separate origins of nif in the plant-associated Azoarcus and non-plant-associated Aromatoleum sub-groups.</title>
        <authorList>
            <person name="Lafos M."/>
            <person name="Maluk M."/>
            <person name="Batista M."/>
            <person name="Junghare M."/>
            <person name="Carmona M."/>
            <person name="Faoro H."/>
            <person name="Cruz L.M."/>
            <person name="Battistoni F."/>
            <person name="De Souza E."/>
            <person name="Pedrosa F."/>
            <person name="Chen W.-M."/>
            <person name="Poole P.S."/>
            <person name="Dixon R.A."/>
            <person name="James E.K."/>
        </authorList>
    </citation>
    <scope>NUCLEOTIDE SEQUENCE</scope>
    <source>
        <strain evidence="9">NSC3</strain>
    </source>
</reference>
<evidence type="ECO:0000313" key="9">
    <source>
        <dbReference type="EMBL" id="NMG05099.1"/>
    </source>
</evidence>
<dbReference type="PANTHER" id="PTHR46663">
    <property type="entry name" value="DIGUANYLATE CYCLASE DGCT-RELATED"/>
    <property type="match status" value="1"/>
</dbReference>
<dbReference type="GO" id="GO:0016020">
    <property type="term" value="C:membrane"/>
    <property type="evidence" value="ECO:0007669"/>
    <property type="project" value="UniProtKB-SubCell"/>
</dbReference>
<dbReference type="Pfam" id="PF00990">
    <property type="entry name" value="GGDEF"/>
    <property type="match status" value="1"/>
</dbReference>
<organism evidence="9 10">
    <name type="scientific">Azoarcus taiwanensis</name>
    <dbReference type="NCBI Taxonomy" id="666964"/>
    <lineage>
        <taxon>Bacteria</taxon>
        <taxon>Pseudomonadati</taxon>
        <taxon>Pseudomonadota</taxon>
        <taxon>Betaproteobacteria</taxon>
        <taxon>Rhodocyclales</taxon>
        <taxon>Zoogloeaceae</taxon>
        <taxon>Azoarcus</taxon>
    </lineage>
</organism>
<comment type="subcellular location">
    <subcellularLocation>
        <location evidence="1">Membrane</location>
        <topology evidence="1">Multi-pass membrane protein</topology>
    </subcellularLocation>
</comment>
<dbReference type="Gene3D" id="3.30.450.20">
    <property type="entry name" value="PAS domain"/>
    <property type="match status" value="1"/>
</dbReference>
<accession>A0A972FE51</accession>
<dbReference type="EMBL" id="WTVM01000207">
    <property type="protein sequence ID" value="NMG05099.1"/>
    <property type="molecule type" value="Genomic_DNA"/>
</dbReference>
<dbReference type="SMART" id="SM00091">
    <property type="entry name" value="PAS"/>
    <property type="match status" value="1"/>
</dbReference>
<dbReference type="SMART" id="SM00267">
    <property type="entry name" value="GGDEF"/>
    <property type="match status" value="1"/>
</dbReference>
<evidence type="ECO:0000259" key="7">
    <source>
        <dbReference type="PROSITE" id="PS50113"/>
    </source>
</evidence>
<dbReference type="InterPro" id="IPR043128">
    <property type="entry name" value="Rev_trsase/Diguanyl_cyclase"/>
</dbReference>
<feature type="domain" description="PAS" evidence="6">
    <location>
        <begin position="232"/>
        <end position="302"/>
    </location>
</feature>
<dbReference type="Gene3D" id="3.30.70.270">
    <property type="match status" value="1"/>
</dbReference>
<dbReference type="PROSITE" id="PS50113">
    <property type="entry name" value="PAC"/>
    <property type="match status" value="1"/>
</dbReference>
<dbReference type="CDD" id="cd01949">
    <property type="entry name" value="GGDEF"/>
    <property type="match status" value="1"/>
</dbReference>
<evidence type="ECO:0000313" key="10">
    <source>
        <dbReference type="Proteomes" id="UP000599523"/>
    </source>
</evidence>
<evidence type="ECO:0000256" key="4">
    <source>
        <dbReference type="ARBA" id="ARBA00023136"/>
    </source>
</evidence>
<dbReference type="SUPFAM" id="SSF55785">
    <property type="entry name" value="PYP-like sensor domain (PAS domain)"/>
    <property type="match status" value="1"/>
</dbReference>
<evidence type="ECO:0000256" key="2">
    <source>
        <dbReference type="ARBA" id="ARBA00022692"/>
    </source>
</evidence>
<dbReference type="FunFam" id="3.30.70.270:FF:000001">
    <property type="entry name" value="Diguanylate cyclase domain protein"/>
    <property type="match status" value="1"/>
</dbReference>
<dbReference type="RefSeq" id="WP_168989713.1">
    <property type="nucleotide sequence ID" value="NZ_CAWPHM010000119.1"/>
</dbReference>
<dbReference type="PANTHER" id="PTHR46663:SF4">
    <property type="entry name" value="DIGUANYLATE CYCLASE DGCT-RELATED"/>
    <property type="match status" value="1"/>
</dbReference>
<evidence type="ECO:0000256" key="5">
    <source>
        <dbReference type="SAM" id="Phobius"/>
    </source>
</evidence>
<dbReference type="NCBIfam" id="TIGR00229">
    <property type="entry name" value="sensory_box"/>
    <property type="match status" value="1"/>
</dbReference>
<dbReference type="PROSITE" id="PS50887">
    <property type="entry name" value="GGDEF"/>
    <property type="match status" value="1"/>
</dbReference>
<evidence type="ECO:0000256" key="1">
    <source>
        <dbReference type="ARBA" id="ARBA00004141"/>
    </source>
</evidence>
<dbReference type="PROSITE" id="PS50112">
    <property type="entry name" value="PAS"/>
    <property type="match status" value="1"/>
</dbReference>
<dbReference type="InterPro" id="IPR000700">
    <property type="entry name" value="PAS-assoc_C"/>
</dbReference>
<dbReference type="InterPro" id="IPR029787">
    <property type="entry name" value="Nucleotide_cyclase"/>
</dbReference>
<proteinExistence type="predicted"/>